<dbReference type="InterPro" id="IPR035892">
    <property type="entry name" value="C2_domain_sf"/>
</dbReference>
<accession>A0ABM1ECR6</accession>
<feature type="domain" description="C2" evidence="1">
    <location>
        <begin position="1"/>
        <end position="102"/>
    </location>
</feature>
<name>A0ABM1ECR6_PRICU</name>
<dbReference type="Proteomes" id="UP000695022">
    <property type="component" value="Unplaced"/>
</dbReference>
<sequence>MAARVDDVRVQESLKIKIAEAKDLQFRGGSANGRETYCTVGLDQEEIFRTAPAERSINPLYSEEFQCEIPRHFRFLSLYVHDRESRPEKVINKVSIKKEDLK</sequence>
<keyword evidence="2" id="KW-1185">Reference proteome</keyword>
<proteinExistence type="predicted"/>
<evidence type="ECO:0000313" key="2">
    <source>
        <dbReference type="Proteomes" id="UP000695022"/>
    </source>
</evidence>
<dbReference type="SUPFAM" id="SSF49562">
    <property type="entry name" value="C2 domain (Calcium/lipid-binding domain, CaLB)"/>
    <property type="match status" value="1"/>
</dbReference>
<dbReference type="GeneID" id="106810995"/>
<protein>
    <submittedName>
        <fullName evidence="3">Ras GTPase-activating protein 3-like</fullName>
    </submittedName>
</protein>
<evidence type="ECO:0000259" key="1">
    <source>
        <dbReference type="PROSITE" id="PS50004"/>
    </source>
</evidence>
<organism evidence="2 3">
    <name type="scientific">Priapulus caudatus</name>
    <name type="common">Priapulid worm</name>
    <dbReference type="NCBI Taxonomy" id="37621"/>
    <lineage>
        <taxon>Eukaryota</taxon>
        <taxon>Metazoa</taxon>
        <taxon>Ecdysozoa</taxon>
        <taxon>Scalidophora</taxon>
        <taxon>Priapulida</taxon>
        <taxon>Priapulimorpha</taxon>
        <taxon>Priapulimorphida</taxon>
        <taxon>Priapulidae</taxon>
        <taxon>Priapulus</taxon>
    </lineage>
</organism>
<dbReference type="PROSITE" id="PS50004">
    <property type="entry name" value="C2"/>
    <property type="match status" value="1"/>
</dbReference>
<gene>
    <name evidence="3" type="primary">LOC106810995</name>
</gene>
<evidence type="ECO:0000313" key="3">
    <source>
        <dbReference type="RefSeq" id="XP_014669987.1"/>
    </source>
</evidence>
<feature type="non-terminal residue" evidence="3">
    <location>
        <position position="102"/>
    </location>
</feature>
<reference evidence="3" key="1">
    <citation type="submission" date="2025-08" db="UniProtKB">
        <authorList>
            <consortium name="RefSeq"/>
        </authorList>
    </citation>
    <scope>IDENTIFICATION</scope>
</reference>
<dbReference type="Gene3D" id="2.60.40.150">
    <property type="entry name" value="C2 domain"/>
    <property type="match status" value="1"/>
</dbReference>
<dbReference type="InterPro" id="IPR000008">
    <property type="entry name" value="C2_dom"/>
</dbReference>
<dbReference type="Pfam" id="PF00168">
    <property type="entry name" value="C2"/>
    <property type="match status" value="1"/>
</dbReference>
<dbReference type="RefSeq" id="XP_014669987.1">
    <property type="nucleotide sequence ID" value="XM_014814501.1"/>
</dbReference>